<evidence type="ECO:0000313" key="3">
    <source>
        <dbReference type="Proteomes" id="UP000794436"/>
    </source>
</evidence>
<comment type="caution">
    <text evidence="2">The sequence shown here is derived from an EMBL/GenBank/DDBJ whole genome shotgun (WGS) entry which is preliminary data.</text>
</comment>
<reference evidence="2" key="1">
    <citation type="submission" date="2019-03" db="EMBL/GenBank/DDBJ databases">
        <title>Long read genome sequence of the mycoparasitic Pythium oligandrum ATCC 38472 isolated from sugarbeet rhizosphere.</title>
        <authorList>
            <person name="Gaulin E."/>
        </authorList>
    </citation>
    <scope>NUCLEOTIDE SEQUENCE</scope>
    <source>
        <strain evidence="2">ATCC 38472_TT</strain>
    </source>
</reference>
<organism evidence="2 3">
    <name type="scientific">Pythium oligandrum</name>
    <name type="common">Mycoparasitic fungus</name>
    <dbReference type="NCBI Taxonomy" id="41045"/>
    <lineage>
        <taxon>Eukaryota</taxon>
        <taxon>Sar</taxon>
        <taxon>Stramenopiles</taxon>
        <taxon>Oomycota</taxon>
        <taxon>Peronosporomycetes</taxon>
        <taxon>Pythiales</taxon>
        <taxon>Pythiaceae</taxon>
        <taxon>Pythium</taxon>
    </lineage>
</organism>
<evidence type="ECO:0000256" key="1">
    <source>
        <dbReference type="SAM" id="MobiDB-lite"/>
    </source>
</evidence>
<gene>
    <name evidence="2" type="ORF">Poli38472_012348</name>
</gene>
<protein>
    <submittedName>
        <fullName evidence="2">Uncharacterized protein</fullName>
    </submittedName>
</protein>
<feature type="compositionally biased region" description="Low complexity" evidence="1">
    <location>
        <begin position="22"/>
        <end position="33"/>
    </location>
</feature>
<evidence type="ECO:0000313" key="2">
    <source>
        <dbReference type="EMBL" id="TMW67232.1"/>
    </source>
</evidence>
<dbReference type="Proteomes" id="UP000794436">
    <property type="component" value="Unassembled WGS sequence"/>
</dbReference>
<sequence length="369" mass="41629">MDSLEDRMTLEAVDFFLDNVTSSDSHGAASDSSPQSVAPARPVARKKRKPTYYVRKEQASELQDEVQTLRERLAELEAKHGGGDAKLSSTVTQNLRMRHHVLQHANQMAGLQSMLSSYHASGAYCPLESFIHLPLDVDSRRRTLLALKAQKVREAYAYITERIRHMDVSRSHFAVERFETPEGHFGFAHFDVTPFEGQTLRGVYDALRFFFDHQEMSVSENLGLITIRETEDEDDEPVLQCRLVTTLPSGGELEINSAMFLDFCEHKNSNGGPHGIITLDFVNHDDMYPYQPDLRSRLDLNNVILVVPVEPSDPNSPSKPKIALVRACFGRMHRAANGISKSMENVAQDFFIRFGQVMLQVVQDHLGVE</sequence>
<feature type="region of interest" description="Disordered" evidence="1">
    <location>
        <begin position="21"/>
        <end position="50"/>
    </location>
</feature>
<accession>A0A8K1FPT3</accession>
<dbReference type="AlphaFoldDB" id="A0A8K1FPT3"/>
<name>A0A8K1FPT3_PYTOL</name>
<keyword evidence="3" id="KW-1185">Reference proteome</keyword>
<dbReference type="EMBL" id="SPLM01000005">
    <property type="protein sequence ID" value="TMW67232.1"/>
    <property type="molecule type" value="Genomic_DNA"/>
</dbReference>
<dbReference type="OrthoDB" id="166605at2759"/>
<proteinExistence type="predicted"/>